<evidence type="ECO:0000313" key="2">
    <source>
        <dbReference type="EMBL" id="KAK9505666.1"/>
    </source>
</evidence>
<feature type="compositionally biased region" description="Basic and acidic residues" evidence="1">
    <location>
        <begin position="50"/>
        <end position="62"/>
    </location>
</feature>
<feature type="region of interest" description="Disordered" evidence="1">
    <location>
        <begin position="281"/>
        <end position="302"/>
    </location>
</feature>
<feature type="compositionally biased region" description="Low complexity" evidence="1">
    <location>
        <begin position="431"/>
        <end position="450"/>
    </location>
</feature>
<evidence type="ECO:0000313" key="3">
    <source>
        <dbReference type="Proteomes" id="UP001461498"/>
    </source>
</evidence>
<dbReference type="EMBL" id="JAPXFL010000006">
    <property type="protein sequence ID" value="KAK9505666.1"/>
    <property type="molecule type" value="Genomic_DNA"/>
</dbReference>
<feature type="region of interest" description="Disordered" evidence="1">
    <location>
        <begin position="338"/>
        <end position="485"/>
    </location>
</feature>
<feature type="region of interest" description="Disordered" evidence="1">
    <location>
        <begin position="50"/>
        <end position="82"/>
    </location>
</feature>
<proteinExistence type="predicted"/>
<keyword evidence="3" id="KW-1185">Reference proteome</keyword>
<accession>A0AAW1D4J7</accession>
<gene>
    <name evidence="2" type="ORF">O3M35_009662</name>
</gene>
<feature type="compositionally biased region" description="Low complexity" evidence="1">
    <location>
        <begin position="339"/>
        <end position="409"/>
    </location>
</feature>
<name>A0AAW1D4J7_9HEMI</name>
<sequence>MIDQISAKNRQQRSIGILSGFLGTTTPSPLSKHPVWKVHRYSGIELRPVHHPDEHHHYHDDTDVTEYDEHESRVSEEEEEAPSLIEIPEDEAKSYLTGDHHEGAYKSAETQKILEELGLARSDQEAEDKIGVVGHLIKKGPLKKKKKKVIKLIALAKLLKKIKEGKIAIAKGEIALEDVVGEVINKVTLPEAVYPIKSAVYRKIPLIYPKAPSILSKLPIIGSRFAPSGTPINVPEPVLPEIPALSLVPEAPKLPNLYLSGPYKVPYSSGSYVSIKVPKPSQGHDHVAETYGPPSHIDTPPSTSYGVPFEKPIKVYGSEPQPRDPVYTQYGAPVQQYFSPSVPEYQPSQQYSQPAPEYQSAPPQNSPSQQQYTQSSTDYQTSQQYTAPAQDYQQPSPQYSPPVQQYGPPASEYQQAAPQYSAPVPEQIQSPQYNTAAYQQTQYTYPPAAQKKSFKEGDSEISSSSWQPKKESISDSNENEEAKET</sequence>
<evidence type="ECO:0000256" key="1">
    <source>
        <dbReference type="SAM" id="MobiDB-lite"/>
    </source>
</evidence>
<dbReference type="Proteomes" id="UP001461498">
    <property type="component" value="Unassembled WGS sequence"/>
</dbReference>
<comment type="caution">
    <text evidence="2">The sequence shown here is derived from an EMBL/GenBank/DDBJ whole genome shotgun (WGS) entry which is preliminary data.</text>
</comment>
<dbReference type="AlphaFoldDB" id="A0AAW1D4J7"/>
<reference evidence="2 3" key="1">
    <citation type="submission" date="2022-12" db="EMBL/GenBank/DDBJ databases">
        <title>Chromosome-level genome assembly of true bugs.</title>
        <authorList>
            <person name="Ma L."/>
            <person name="Li H."/>
        </authorList>
    </citation>
    <scope>NUCLEOTIDE SEQUENCE [LARGE SCALE GENOMIC DNA]</scope>
    <source>
        <strain evidence="2">Lab_2022b</strain>
    </source>
</reference>
<organism evidence="2 3">
    <name type="scientific">Rhynocoris fuscipes</name>
    <dbReference type="NCBI Taxonomy" id="488301"/>
    <lineage>
        <taxon>Eukaryota</taxon>
        <taxon>Metazoa</taxon>
        <taxon>Ecdysozoa</taxon>
        <taxon>Arthropoda</taxon>
        <taxon>Hexapoda</taxon>
        <taxon>Insecta</taxon>
        <taxon>Pterygota</taxon>
        <taxon>Neoptera</taxon>
        <taxon>Paraneoptera</taxon>
        <taxon>Hemiptera</taxon>
        <taxon>Heteroptera</taxon>
        <taxon>Panheteroptera</taxon>
        <taxon>Cimicomorpha</taxon>
        <taxon>Reduviidae</taxon>
        <taxon>Harpactorinae</taxon>
        <taxon>Harpactorini</taxon>
        <taxon>Rhynocoris</taxon>
    </lineage>
</organism>
<protein>
    <submittedName>
        <fullName evidence="2">Uncharacterized protein</fullName>
    </submittedName>
</protein>